<dbReference type="Pfam" id="PF00379">
    <property type="entry name" value="Chitin_bind_4"/>
    <property type="match status" value="1"/>
</dbReference>
<dbReference type="STRING" id="41427.A0A182J3S9"/>
<evidence type="ECO:0000256" key="1">
    <source>
        <dbReference type="ARBA" id="ARBA00022460"/>
    </source>
</evidence>
<dbReference type="PANTHER" id="PTHR12236">
    <property type="entry name" value="STRUCTURAL CONTITUENT OF CUTICLE"/>
    <property type="match status" value="1"/>
</dbReference>
<dbReference type="EnsemblMetazoa" id="AATE010803-RA">
    <property type="protein sequence ID" value="AATE010803-PA.1"/>
    <property type="gene ID" value="AATE010803"/>
</dbReference>
<reference evidence="2" key="1">
    <citation type="submission" date="2022-08" db="UniProtKB">
        <authorList>
            <consortium name="EnsemblMetazoa"/>
        </authorList>
    </citation>
    <scope>IDENTIFICATION</scope>
    <source>
        <strain evidence="2">EBRO</strain>
    </source>
</reference>
<name>A0A182J3S9_ANOAO</name>
<dbReference type="InterPro" id="IPR051217">
    <property type="entry name" value="Insect_Cuticle_Struc_Prot"/>
</dbReference>
<dbReference type="GO" id="GO:0005615">
    <property type="term" value="C:extracellular space"/>
    <property type="evidence" value="ECO:0007669"/>
    <property type="project" value="TreeGrafter"/>
</dbReference>
<dbReference type="InterPro" id="IPR000618">
    <property type="entry name" value="Insect_cuticle"/>
</dbReference>
<protein>
    <submittedName>
        <fullName evidence="2">Uncharacterized protein</fullName>
    </submittedName>
</protein>
<proteinExistence type="predicted"/>
<evidence type="ECO:0000313" key="2">
    <source>
        <dbReference type="EnsemblMetazoa" id="AATE010803-PA.1"/>
    </source>
</evidence>
<accession>A0A182J3S9</accession>
<dbReference type="PRINTS" id="PR00947">
    <property type="entry name" value="CUTICLE"/>
</dbReference>
<dbReference type="GO" id="GO:0042302">
    <property type="term" value="F:structural constituent of cuticle"/>
    <property type="evidence" value="ECO:0007669"/>
    <property type="project" value="UniProtKB-UniRule"/>
</dbReference>
<dbReference type="PROSITE" id="PS51155">
    <property type="entry name" value="CHIT_BIND_RR_2"/>
    <property type="match status" value="1"/>
</dbReference>
<dbReference type="VEuPathDB" id="VectorBase:AATE010803"/>
<dbReference type="PANTHER" id="PTHR12236:SF76">
    <property type="entry name" value="ADULT-SPECIFIC CUTICULAR PROTEIN ACP-20-LIKE PROTEIN"/>
    <property type="match status" value="1"/>
</dbReference>
<keyword evidence="1" id="KW-0193">Cuticle</keyword>
<sequence length="211" mass="23051">MSNLLHIGLKPIVGVRFVLDHPLRAVGLVQRVGSLDDVSIPNFPLGLMVAGVRVLHAILELVLRVRIVFLVLVFDARVLGGNGKGQAGEQSKDLEIVAVVACLAVVASAQYYGGGESHSLGGYGGHHEEPKDYYAYPKYKFEYGVKDPHTGDHKSQWEVRDGDVVKGQYSLQEPDGTERVVEYKSDKHSGFEAVVKKVGHAHHPQVYGGHH</sequence>
<dbReference type="GO" id="GO:0031012">
    <property type="term" value="C:extracellular matrix"/>
    <property type="evidence" value="ECO:0007669"/>
    <property type="project" value="TreeGrafter"/>
</dbReference>
<organism evidence="2">
    <name type="scientific">Anopheles atroparvus</name>
    <name type="common">European mosquito</name>
    <dbReference type="NCBI Taxonomy" id="41427"/>
    <lineage>
        <taxon>Eukaryota</taxon>
        <taxon>Metazoa</taxon>
        <taxon>Ecdysozoa</taxon>
        <taxon>Arthropoda</taxon>
        <taxon>Hexapoda</taxon>
        <taxon>Insecta</taxon>
        <taxon>Pterygota</taxon>
        <taxon>Neoptera</taxon>
        <taxon>Endopterygota</taxon>
        <taxon>Diptera</taxon>
        <taxon>Nematocera</taxon>
        <taxon>Culicoidea</taxon>
        <taxon>Culicidae</taxon>
        <taxon>Anophelinae</taxon>
        <taxon>Anopheles</taxon>
    </lineage>
</organism>
<dbReference type="AlphaFoldDB" id="A0A182J3S9"/>